<dbReference type="STRING" id="312017.I7MGV1"/>
<dbReference type="AlphaFoldDB" id="I7MGV1"/>
<feature type="region of interest" description="Disordered" evidence="2">
    <location>
        <begin position="892"/>
        <end position="911"/>
    </location>
</feature>
<feature type="coiled-coil region" evidence="1">
    <location>
        <begin position="376"/>
        <end position="459"/>
    </location>
</feature>
<keyword evidence="1" id="KW-0175">Coiled coil</keyword>
<protein>
    <submittedName>
        <fullName evidence="3">Uncharacterized protein</fullName>
    </submittedName>
</protein>
<evidence type="ECO:0000256" key="1">
    <source>
        <dbReference type="SAM" id="Coils"/>
    </source>
</evidence>
<reference evidence="4" key="1">
    <citation type="journal article" date="2006" name="PLoS Biol.">
        <title>Macronuclear genome sequence of the ciliate Tetrahymena thermophila, a model eukaryote.</title>
        <authorList>
            <person name="Eisen J.A."/>
            <person name="Coyne R.S."/>
            <person name="Wu M."/>
            <person name="Wu D."/>
            <person name="Thiagarajan M."/>
            <person name="Wortman J.R."/>
            <person name="Badger J.H."/>
            <person name="Ren Q."/>
            <person name="Amedeo P."/>
            <person name="Jones K.M."/>
            <person name="Tallon L.J."/>
            <person name="Delcher A.L."/>
            <person name="Salzberg S.L."/>
            <person name="Silva J.C."/>
            <person name="Haas B.J."/>
            <person name="Majoros W.H."/>
            <person name="Farzad M."/>
            <person name="Carlton J.M."/>
            <person name="Smith R.K. Jr."/>
            <person name="Garg J."/>
            <person name="Pearlman R.E."/>
            <person name="Karrer K.M."/>
            <person name="Sun L."/>
            <person name="Manning G."/>
            <person name="Elde N.C."/>
            <person name="Turkewitz A.P."/>
            <person name="Asai D.J."/>
            <person name="Wilkes D.E."/>
            <person name="Wang Y."/>
            <person name="Cai H."/>
            <person name="Collins K."/>
            <person name="Stewart B.A."/>
            <person name="Lee S.R."/>
            <person name="Wilamowska K."/>
            <person name="Weinberg Z."/>
            <person name="Ruzzo W.L."/>
            <person name="Wloga D."/>
            <person name="Gaertig J."/>
            <person name="Frankel J."/>
            <person name="Tsao C.-C."/>
            <person name="Gorovsky M.A."/>
            <person name="Keeling P.J."/>
            <person name="Waller R.F."/>
            <person name="Patron N.J."/>
            <person name="Cherry J.M."/>
            <person name="Stover N.A."/>
            <person name="Krieger C.J."/>
            <person name="del Toro C."/>
            <person name="Ryder H.F."/>
            <person name="Williamson S.C."/>
            <person name="Barbeau R.A."/>
            <person name="Hamilton E.P."/>
            <person name="Orias E."/>
        </authorList>
    </citation>
    <scope>NUCLEOTIDE SEQUENCE [LARGE SCALE GENOMIC DNA]</scope>
    <source>
        <strain evidence="4">SB210</strain>
    </source>
</reference>
<proteinExistence type="predicted"/>
<dbReference type="EMBL" id="GG662665">
    <property type="protein sequence ID" value="EAR85489.2"/>
    <property type="molecule type" value="Genomic_DNA"/>
</dbReference>
<sequence>MKKGDKTLEEELEEDNPDQQELDFDLYNQGSVGFSKMLDNDLEKKESSMPGLNKFVSIYAPIPIRREKSFQYLIDPTLNNSNSVINNSGLPQQIANDNFSFEYGTSLEVKDDDLKGQDQMPEINRNQSNNYFYNNYSGYGYDNAWVDIDDNNLNQEENDIKSSNLIRSKSNLNRDEFSLNQKQQSNYGGSLIQQKDNNNQIDDDDQSDIQEIKPEIFIQIESSKNLKDKNNKKQVIQISDEDEQQKEEELEIFSDDREEQKKSTQSLQSLKMYDLQTMEEEKRKKIVTNRRNNGNISRELIDLEEDQEKQDNYKLTQAEEYGIVSNMNEWMNLSRNNMKLRILNRKYQAELNRERSVHFKKAKNNQDIFDKMKKKMKKLITSNQQLVDSNNEMEKRYKETAQQFQRVTTELAEKQLNIQDLNRKLIQHETSLVEYQSSLQNKDNEILNLKNTIQIYQQANQNIYLKRTQLDTAELETNLSIQRAFDTSEIKKKIDQLNQELGEKQSELSSSNDMFQIFCFLHKKLLSMKEENLNKSEQISQLQQFQQEKTQFELRARLAEDELGVIKKNNYDLSQLLSEKENKIQTLLLQVSEIERLQERNLQLIEEKDLLQQQKTDKERLLMEQEVIHQIKIDNLMDAIKNQEQKINVKKQLNELMDISQIASSSFVPEHILANQNVFDNNSNELTKVKIDRKSLDLNDECVLLKNTLLKLFNWEIQYDNGLPFKFNLVNKSNPNKKQLSINLAVNEEGEIEIQNKKYLLKNVRKLWKMLDQDLHMSSLRSCVENFWLITSLQLKEYLTQEEQEFNKQMEIQSQNDIAQRDYMQEDIEQDEQFSCSSSESSYSENLEQEDTIQDIQNKSGQVMDLSYNQMTANKLQEEDEEDIQENLEEQENIQEEGENNKEFEDGEAINDEDCNNFNIITNKNNINKYNLMQSQNNQQYEDVQQLK</sequence>
<feature type="region of interest" description="Disordered" evidence="2">
    <location>
        <begin position="185"/>
        <end position="205"/>
    </location>
</feature>
<gene>
    <name evidence="3" type="ORF">TTHERM_00442390</name>
</gene>
<dbReference type="Proteomes" id="UP000009168">
    <property type="component" value="Unassembled WGS sequence"/>
</dbReference>
<dbReference type="InParanoid" id="I7MGV1"/>
<feature type="region of interest" description="Disordered" evidence="2">
    <location>
        <begin position="228"/>
        <end position="247"/>
    </location>
</feature>
<keyword evidence="4" id="KW-1185">Reference proteome</keyword>
<evidence type="ECO:0000313" key="4">
    <source>
        <dbReference type="Proteomes" id="UP000009168"/>
    </source>
</evidence>
<feature type="region of interest" description="Disordered" evidence="2">
    <location>
        <begin position="1"/>
        <end position="20"/>
    </location>
</feature>
<dbReference type="KEGG" id="tet:TTHERM_00442390"/>
<dbReference type="RefSeq" id="XP_001033152.2">
    <property type="nucleotide sequence ID" value="XM_001033152.2"/>
</dbReference>
<accession>I7MGV1</accession>
<evidence type="ECO:0000313" key="3">
    <source>
        <dbReference type="EMBL" id="EAR85489.2"/>
    </source>
</evidence>
<feature type="coiled-coil region" evidence="1">
    <location>
        <begin position="487"/>
        <end position="653"/>
    </location>
</feature>
<dbReference type="GeneID" id="7830666"/>
<evidence type="ECO:0000256" key="2">
    <source>
        <dbReference type="SAM" id="MobiDB-lite"/>
    </source>
</evidence>
<name>I7MGV1_TETTS</name>
<feature type="compositionally biased region" description="Acidic residues" evidence="2">
    <location>
        <begin position="10"/>
        <end position="20"/>
    </location>
</feature>
<organism evidence="3 4">
    <name type="scientific">Tetrahymena thermophila (strain SB210)</name>
    <dbReference type="NCBI Taxonomy" id="312017"/>
    <lineage>
        <taxon>Eukaryota</taxon>
        <taxon>Sar</taxon>
        <taxon>Alveolata</taxon>
        <taxon>Ciliophora</taxon>
        <taxon>Intramacronucleata</taxon>
        <taxon>Oligohymenophorea</taxon>
        <taxon>Hymenostomatida</taxon>
        <taxon>Tetrahymenina</taxon>
        <taxon>Tetrahymenidae</taxon>
        <taxon>Tetrahymena</taxon>
    </lineage>
</organism>